<dbReference type="Proteomes" id="UP000315540">
    <property type="component" value="Unassembled WGS sequence"/>
</dbReference>
<dbReference type="InterPro" id="IPR027843">
    <property type="entry name" value="DUF4440"/>
</dbReference>
<evidence type="ECO:0000313" key="3">
    <source>
        <dbReference type="Proteomes" id="UP000315540"/>
    </source>
</evidence>
<evidence type="ECO:0000313" key="2">
    <source>
        <dbReference type="EMBL" id="TPN88962.1"/>
    </source>
</evidence>
<sequence length="151" mass="17634">MKSILVTFVFTLMYCHGNSQNYIGDQKEIDQIIMNSQNFSKDMMNSDHVKLGDAYTKDAKIFPNRTKIITGKEAITKFWKLPDGVQTAYHKIIPEEIEIVDNTAYDYGYYEGKTKKSDGSEVEWKGKYVIVWKKVKTQWKIYLDIWNSVNP</sequence>
<evidence type="ECO:0000259" key="1">
    <source>
        <dbReference type="Pfam" id="PF14534"/>
    </source>
</evidence>
<dbReference type="AlphaFoldDB" id="A0A504JJJ7"/>
<reference evidence="2 3" key="1">
    <citation type="submission" date="2019-06" db="EMBL/GenBank/DDBJ databases">
        <authorList>
            <person name="Meng X."/>
        </authorList>
    </citation>
    <scope>NUCLEOTIDE SEQUENCE [LARGE SCALE GENOMIC DNA]</scope>
    <source>
        <strain evidence="2 3">M625</strain>
    </source>
</reference>
<dbReference type="Pfam" id="PF14534">
    <property type="entry name" value="DUF4440"/>
    <property type="match status" value="1"/>
</dbReference>
<protein>
    <submittedName>
        <fullName evidence="2">Nuclear transport factor 2 family protein</fullName>
    </submittedName>
</protein>
<feature type="domain" description="DUF4440" evidence="1">
    <location>
        <begin position="39"/>
        <end position="141"/>
    </location>
</feature>
<dbReference type="SUPFAM" id="SSF54427">
    <property type="entry name" value="NTF2-like"/>
    <property type="match status" value="1"/>
</dbReference>
<dbReference type="RefSeq" id="WP_140589036.1">
    <property type="nucleotide sequence ID" value="NZ_VFWZ01000001.1"/>
</dbReference>
<comment type="caution">
    <text evidence="2">The sequence shown here is derived from an EMBL/GenBank/DDBJ whole genome shotgun (WGS) entry which is preliminary data.</text>
</comment>
<name>A0A504JJJ7_9FLAO</name>
<dbReference type="EMBL" id="VFWZ01000001">
    <property type="protein sequence ID" value="TPN88962.1"/>
    <property type="molecule type" value="Genomic_DNA"/>
</dbReference>
<accession>A0A504JJJ7</accession>
<dbReference type="OrthoDB" id="9814425at2"/>
<proteinExistence type="predicted"/>
<organism evidence="2 3">
    <name type="scientific">Aquimarina algicola</name>
    <dbReference type="NCBI Taxonomy" id="2589995"/>
    <lineage>
        <taxon>Bacteria</taxon>
        <taxon>Pseudomonadati</taxon>
        <taxon>Bacteroidota</taxon>
        <taxon>Flavobacteriia</taxon>
        <taxon>Flavobacteriales</taxon>
        <taxon>Flavobacteriaceae</taxon>
        <taxon>Aquimarina</taxon>
    </lineage>
</organism>
<keyword evidence="3" id="KW-1185">Reference proteome</keyword>
<gene>
    <name evidence="2" type="ORF">FHK87_01720</name>
</gene>
<dbReference type="InterPro" id="IPR032710">
    <property type="entry name" value="NTF2-like_dom_sf"/>
</dbReference>
<dbReference type="Gene3D" id="3.10.450.50">
    <property type="match status" value="1"/>
</dbReference>